<protein>
    <submittedName>
        <fullName evidence="1">Glycosyltransferase family 4 protein</fullName>
    </submittedName>
</protein>
<dbReference type="Proteomes" id="UP001606301">
    <property type="component" value="Unassembled WGS sequence"/>
</dbReference>
<dbReference type="Gene3D" id="3.40.50.2000">
    <property type="entry name" value="Glycogen Phosphorylase B"/>
    <property type="match status" value="1"/>
</dbReference>
<proteinExistence type="predicted"/>
<organism evidence="1 2">
    <name type="scientific">Pelomonas margarita</name>
    <dbReference type="NCBI Taxonomy" id="3299031"/>
    <lineage>
        <taxon>Bacteria</taxon>
        <taxon>Pseudomonadati</taxon>
        <taxon>Pseudomonadota</taxon>
        <taxon>Betaproteobacteria</taxon>
        <taxon>Burkholderiales</taxon>
        <taxon>Sphaerotilaceae</taxon>
        <taxon>Roseateles</taxon>
    </lineage>
</organism>
<name>A0ABW7FQ53_9BURK</name>
<reference evidence="1 2" key="1">
    <citation type="submission" date="2024-08" db="EMBL/GenBank/DDBJ databases">
        <authorList>
            <person name="Lu H."/>
        </authorList>
    </citation>
    <scope>NUCLEOTIDE SEQUENCE [LARGE SCALE GENOMIC DNA]</scope>
    <source>
        <strain evidence="1 2">LKC17W</strain>
    </source>
</reference>
<dbReference type="EMBL" id="JBIGHW010000023">
    <property type="protein sequence ID" value="MFG6443432.1"/>
    <property type="molecule type" value="Genomic_DNA"/>
</dbReference>
<evidence type="ECO:0000313" key="1">
    <source>
        <dbReference type="EMBL" id="MFG6443432.1"/>
    </source>
</evidence>
<gene>
    <name evidence="1" type="ORF">ACG0Z3_22320</name>
</gene>
<dbReference type="SUPFAM" id="SSF53756">
    <property type="entry name" value="UDP-Glycosyltransferase/glycogen phosphorylase"/>
    <property type="match status" value="1"/>
</dbReference>
<dbReference type="Pfam" id="PF13692">
    <property type="entry name" value="Glyco_trans_1_4"/>
    <property type="match status" value="1"/>
</dbReference>
<accession>A0ABW7FQ53</accession>
<keyword evidence="2" id="KW-1185">Reference proteome</keyword>
<comment type="caution">
    <text evidence="1">The sequence shown here is derived from an EMBL/GenBank/DDBJ whole genome shotgun (WGS) entry which is preliminary data.</text>
</comment>
<dbReference type="RefSeq" id="WP_394402044.1">
    <property type="nucleotide sequence ID" value="NZ_JBIGHW010000023.1"/>
</dbReference>
<sequence>MSTTETPLAGQRLVVFAPDIPWPANRGGRADVWRRIQALRSQGAAVLLVHLYEAGGPLSPTPADWAHVKHHVDAHECFPMKRGRALTLRRLLNARRVPWHAATRVPEPVDEARIRAAVQAFAPTAMWLEGPWFGELACKFADAFAVPLAYRSHNVEHRYLLGQARAAKRLRDQLAWRLTCVGLAGYEHMLMRRADAVFDISIDDMAFWQGRGIQGAHWLPPLPEMAMAATALAPVPGDIVFSGNLRTPNNLLGLRWLVGEVMPRVWQQAPEARLRVVGSSPSAELRDELARLARVDTDFDVPSVQPFVLGARVLANPVFVGSGVQLKTLDMLSTDAPIVTRAQGLRGLPAELRSLLRVADDADAFAQALIEARAAADPWLQGRAGFRRQFSAAGIAQTVGAALAACRPSSGIGHS</sequence>
<evidence type="ECO:0000313" key="2">
    <source>
        <dbReference type="Proteomes" id="UP001606301"/>
    </source>
</evidence>